<evidence type="ECO:0000256" key="1">
    <source>
        <dbReference type="ARBA" id="ARBA00004771"/>
    </source>
</evidence>
<organism evidence="14 15">
    <name type="scientific">Paraconexibacter algicola</name>
    <dbReference type="NCBI Taxonomy" id="2133960"/>
    <lineage>
        <taxon>Bacteria</taxon>
        <taxon>Bacillati</taxon>
        <taxon>Actinomycetota</taxon>
        <taxon>Thermoleophilia</taxon>
        <taxon>Solirubrobacterales</taxon>
        <taxon>Paraconexibacteraceae</taxon>
        <taxon>Paraconexibacter</taxon>
    </lineage>
</organism>
<dbReference type="AlphaFoldDB" id="A0A2T4UMH0"/>
<evidence type="ECO:0000256" key="8">
    <source>
        <dbReference type="ARBA" id="ARBA00023098"/>
    </source>
</evidence>
<evidence type="ECO:0000259" key="13">
    <source>
        <dbReference type="Pfam" id="PF06974"/>
    </source>
</evidence>
<dbReference type="GO" id="GO:0005886">
    <property type="term" value="C:plasma membrane"/>
    <property type="evidence" value="ECO:0007669"/>
    <property type="project" value="TreeGrafter"/>
</dbReference>
<evidence type="ECO:0000256" key="11">
    <source>
        <dbReference type="RuleBase" id="RU361241"/>
    </source>
</evidence>
<dbReference type="GO" id="GO:0051701">
    <property type="term" value="P:biological process involved in interaction with host"/>
    <property type="evidence" value="ECO:0007669"/>
    <property type="project" value="TreeGrafter"/>
</dbReference>
<comment type="pathway">
    <text evidence="2">Lipid metabolism.</text>
</comment>
<evidence type="ECO:0000313" key="15">
    <source>
        <dbReference type="Proteomes" id="UP000240739"/>
    </source>
</evidence>
<dbReference type="GO" id="GO:0004144">
    <property type="term" value="F:diacylglycerol O-acyltransferase activity"/>
    <property type="evidence" value="ECO:0007669"/>
    <property type="project" value="UniProtKB-EC"/>
</dbReference>
<evidence type="ECO:0000256" key="7">
    <source>
        <dbReference type="ARBA" id="ARBA00022798"/>
    </source>
</evidence>
<dbReference type="RefSeq" id="WP_107569092.1">
    <property type="nucleotide sequence ID" value="NZ_PYYB01000001.1"/>
</dbReference>
<accession>A0A2T4UMH0</accession>
<reference evidence="14 15" key="1">
    <citation type="submission" date="2018-03" db="EMBL/GenBank/DDBJ databases">
        <title>Aquarubrobacter algicola gen. nov., sp. nov., a novel actinobacterium isolated from shallow eutrophic lake during the end of cyanobacterial harmful algal blooms.</title>
        <authorList>
            <person name="Chun S.J."/>
        </authorList>
    </citation>
    <scope>NUCLEOTIDE SEQUENCE [LARGE SCALE GENOMIC DNA]</scope>
    <source>
        <strain evidence="14 15">Seoho-28</strain>
    </source>
</reference>
<keyword evidence="9 11" id="KW-0012">Acyltransferase</keyword>
<feature type="domain" description="O-acyltransferase WSD1-like N-terminal" evidence="12">
    <location>
        <begin position="5"/>
        <end position="274"/>
    </location>
</feature>
<feature type="domain" description="O-acyltransferase WSD1 C-terminal" evidence="13">
    <location>
        <begin position="314"/>
        <end position="457"/>
    </location>
</feature>
<dbReference type="GO" id="GO:0001666">
    <property type="term" value="P:response to hypoxia"/>
    <property type="evidence" value="ECO:0007669"/>
    <property type="project" value="TreeGrafter"/>
</dbReference>
<dbReference type="Proteomes" id="UP000240739">
    <property type="component" value="Unassembled WGS sequence"/>
</dbReference>
<dbReference type="PANTHER" id="PTHR31650:SF1">
    <property type="entry name" value="WAX ESTER SYNTHASE_DIACYLGLYCEROL ACYLTRANSFERASE 4-RELATED"/>
    <property type="match status" value="1"/>
</dbReference>
<dbReference type="GO" id="GO:0019432">
    <property type="term" value="P:triglyceride biosynthetic process"/>
    <property type="evidence" value="ECO:0007669"/>
    <property type="project" value="UniProtKB-UniPathway"/>
</dbReference>
<proteinExistence type="inferred from homology"/>
<dbReference type="EC" id="2.3.1.20" evidence="4 11"/>
<evidence type="ECO:0000256" key="9">
    <source>
        <dbReference type="ARBA" id="ARBA00023315"/>
    </source>
</evidence>
<dbReference type="OrthoDB" id="9810950at2"/>
<dbReference type="InterPro" id="IPR004255">
    <property type="entry name" value="O-acyltransferase_WSD1_N"/>
</dbReference>
<dbReference type="InterPro" id="IPR014292">
    <property type="entry name" value="Acyl_transf_WS/DGAT"/>
</dbReference>
<gene>
    <name evidence="14" type="ORF">C7Y72_12745</name>
</gene>
<dbReference type="NCBIfam" id="TIGR02946">
    <property type="entry name" value="acyl_WS_DGAT"/>
    <property type="match status" value="1"/>
</dbReference>
<comment type="caution">
    <text evidence="14">The sequence shown here is derived from an EMBL/GenBank/DDBJ whole genome shotgun (WGS) entry which is preliminary data.</text>
</comment>
<dbReference type="Gene3D" id="3.30.559.30">
    <property type="entry name" value="Nonribosomal peptide synthetase, condensation domain"/>
    <property type="match status" value="1"/>
</dbReference>
<evidence type="ECO:0000256" key="2">
    <source>
        <dbReference type="ARBA" id="ARBA00005189"/>
    </source>
</evidence>
<comment type="pathway">
    <text evidence="1 11">Glycerolipid metabolism; triacylglycerol biosynthesis.</text>
</comment>
<dbReference type="InterPro" id="IPR045034">
    <property type="entry name" value="O-acyltransferase_WSD1-like"/>
</dbReference>
<comment type="catalytic activity">
    <reaction evidence="10 11">
        <text>an acyl-CoA + a 1,2-diacyl-sn-glycerol = a triacyl-sn-glycerol + CoA</text>
        <dbReference type="Rhea" id="RHEA:10868"/>
        <dbReference type="ChEBI" id="CHEBI:17815"/>
        <dbReference type="ChEBI" id="CHEBI:57287"/>
        <dbReference type="ChEBI" id="CHEBI:58342"/>
        <dbReference type="ChEBI" id="CHEBI:64615"/>
        <dbReference type="EC" id="2.3.1.20"/>
    </reaction>
</comment>
<sequence length="463" mass="49437">MADALSPADRSSLAAEQGPINMAVGGVLVFEAGPGIDRASLIARLDERLHLIPRYRQRLASPAPGLTNPVWVDDEHYDTGWHVKQVALATGTTEELGEVVGHEMSRKLDRERPLWEMTLVTGLEGGRTALIPKMHHALVDGMAAVDIGTVILDPSPEPLDLAPGEPWSPRRYDRRRHLARLPLDLTRDTTGRVLREGTRRSTRLVQPVRAVSEAASDLRRATELLTELARQRPAAPMTPLNHPIGRNRRYTLLRAELAPLKAAARASGGTVNDAILAIVAGMLSRYFAAAGFVPDGDPVALVPVSVRRDGDEGGNRISTVLVDLPGDVPDPAERIAQVHDTMTRIKDSAAVRAGALMVHAGGLAPPLLSSQLARAMSGVRAFNLVVSNVPGPQMPFYLHGRRLLAVHPSVPLNPSTQGLNVGVLSYDGGVCFGLTAHAGLEPGLPVAAAALREAVDELLALAP</sequence>
<dbReference type="SUPFAM" id="SSF52777">
    <property type="entry name" value="CoA-dependent acyltransferases"/>
    <property type="match status" value="2"/>
</dbReference>
<dbReference type="GO" id="GO:0006071">
    <property type="term" value="P:glycerol metabolic process"/>
    <property type="evidence" value="ECO:0007669"/>
    <property type="project" value="UniProtKB-KW"/>
</dbReference>
<evidence type="ECO:0000256" key="6">
    <source>
        <dbReference type="ARBA" id="ARBA00022679"/>
    </source>
</evidence>
<name>A0A2T4UMH0_9ACTN</name>
<evidence type="ECO:0000313" key="14">
    <source>
        <dbReference type="EMBL" id="PTL60446.1"/>
    </source>
</evidence>
<evidence type="ECO:0000256" key="5">
    <source>
        <dbReference type="ARBA" id="ARBA00022516"/>
    </source>
</evidence>
<keyword evidence="7 11" id="KW-0319">Glycerol metabolism</keyword>
<evidence type="ECO:0000256" key="4">
    <source>
        <dbReference type="ARBA" id="ARBA00013244"/>
    </source>
</evidence>
<keyword evidence="5 11" id="KW-0444">Lipid biosynthesis</keyword>
<dbReference type="Pfam" id="PF06974">
    <property type="entry name" value="WS_DGAT_C"/>
    <property type="match status" value="1"/>
</dbReference>
<dbReference type="PANTHER" id="PTHR31650">
    <property type="entry name" value="O-ACYLTRANSFERASE (WSD1-LIKE) FAMILY PROTEIN"/>
    <property type="match status" value="1"/>
</dbReference>
<protein>
    <recommendedName>
        <fullName evidence="4 11">Diacylglycerol O-acyltransferase</fullName>
        <ecNumber evidence="4 11">2.3.1.20</ecNumber>
    </recommendedName>
</protein>
<evidence type="ECO:0000256" key="10">
    <source>
        <dbReference type="ARBA" id="ARBA00048109"/>
    </source>
</evidence>
<evidence type="ECO:0000256" key="3">
    <source>
        <dbReference type="ARBA" id="ARBA00009587"/>
    </source>
</evidence>
<keyword evidence="15" id="KW-1185">Reference proteome</keyword>
<dbReference type="GO" id="GO:0071731">
    <property type="term" value="P:response to nitric oxide"/>
    <property type="evidence" value="ECO:0007669"/>
    <property type="project" value="TreeGrafter"/>
</dbReference>
<dbReference type="UniPathway" id="UPA00282"/>
<keyword evidence="8 11" id="KW-0443">Lipid metabolism</keyword>
<dbReference type="InterPro" id="IPR009721">
    <property type="entry name" value="O-acyltransferase_WSD1_C"/>
</dbReference>
<evidence type="ECO:0000259" key="12">
    <source>
        <dbReference type="Pfam" id="PF03007"/>
    </source>
</evidence>
<dbReference type="Pfam" id="PF03007">
    <property type="entry name" value="WS_DGAT_cat"/>
    <property type="match status" value="1"/>
</dbReference>
<dbReference type="EMBL" id="PYYB01000001">
    <property type="protein sequence ID" value="PTL60446.1"/>
    <property type="molecule type" value="Genomic_DNA"/>
</dbReference>
<comment type="similarity">
    <text evidence="3 11">Belongs to the long-chain O-acyltransferase family.</text>
</comment>
<keyword evidence="6 11" id="KW-0808">Transferase</keyword>